<dbReference type="EMBL" id="JBHTHM010001568">
    <property type="protein sequence ID" value="MFD0786787.1"/>
    <property type="molecule type" value="Genomic_DNA"/>
</dbReference>
<name>A0ABW3A733_9ACTN</name>
<evidence type="ECO:0000313" key="1">
    <source>
        <dbReference type="EMBL" id="MFD0786787.1"/>
    </source>
</evidence>
<feature type="non-terminal residue" evidence="1">
    <location>
        <position position="94"/>
    </location>
</feature>
<accession>A0ABW3A733</accession>
<organism evidence="1 2">
    <name type="scientific">Micromonospora azadirachtae</name>
    <dbReference type="NCBI Taxonomy" id="1970735"/>
    <lineage>
        <taxon>Bacteria</taxon>
        <taxon>Bacillati</taxon>
        <taxon>Actinomycetota</taxon>
        <taxon>Actinomycetes</taxon>
        <taxon>Micromonosporales</taxon>
        <taxon>Micromonosporaceae</taxon>
        <taxon>Micromonospora</taxon>
    </lineage>
</organism>
<dbReference type="Proteomes" id="UP001597053">
    <property type="component" value="Unassembled WGS sequence"/>
</dbReference>
<proteinExistence type="predicted"/>
<evidence type="ECO:0000313" key="2">
    <source>
        <dbReference type="Proteomes" id="UP001597053"/>
    </source>
</evidence>
<gene>
    <name evidence="1" type="ORF">ACFQZ8_23060</name>
</gene>
<sequence length="94" mass="9706">MTRGAARWARRGLVALAMIIVTLAGVIGGTTLGGRVTGDVGPLRVQFQLSPSTNGGSEIAVPPLGSLFLDSHSGPARLTARLDSLDQKRAEALI</sequence>
<protein>
    <submittedName>
        <fullName evidence="1">Metallophosphoesterase</fullName>
    </submittedName>
</protein>
<comment type="caution">
    <text evidence="1">The sequence shown here is derived from an EMBL/GenBank/DDBJ whole genome shotgun (WGS) entry which is preliminary data.</text>
</comment>
<reference evidence="2" key="1">
    <citation type="journal article" date="2019" name="Int. J. Syst. Evol. Microbiol.">
        <title>The Global Catalogue of Microorganisms (GCM) 10K type strain sequencing project: providing services to taxonomists for standard genome sequencing and annotation.</title>
        <authorList>
            <consortium name="The Broad Institute Genomics Platform"/>
            <consortium name="The Broad Institute Genome Sequencing Center for Infectious Disease"/>
            <person name="Wu L."/>
            <person name="Ma J."/>
        </authorList>
    </citation>
    <scope>NUCLEOTIDE SEQUENCE [LARGE SCALE GENOMIC DNA]</scope>
    <source>
        <strain evidence="2">JCM 32148</strain>
    </source>
</reference>
<keyword evidence="2" id="KW-1185">Reference proteome</keyword>